<evidence type="ECO:0000313" key="1">
    <source>
        <dbReference type="EMBL" id="KAF4074695.1"/>
    </source>
</evidence>
<proteinExistence type="predicted"/>
<sequence>KVDCVCSRCTERERGGEEDEDHTHTHTILFQCVMLVYNFSCIRMEELFIVNLLLL</sequence>
<evidence type="ECO:0000313" key="2">
    <source>
        <dbReference type="Proteomes" id="UP000593565"/>
    </source>
</evidence>
<comment type="caution">
    <text evidence="1">The sequence shown here is derived from an EMBL/GenBank/DDBJ whole genome shotgun (WGS) entry which is preliminary data.</text>
</comment>
<gene>
    <name evidence="1" type="ORF">AMELA_G00242230</name>
</gene>
<organism evidence="1 2">
    <name type="scientific">Ameiurus melas</name>
    <name type="common">Black bullhead</name>
    <name type="synonym">Silurus melas</name>
    <dbReference type="NCBI Taxonomy" id="219545"/>
    <lineage>
        <taxon>Eukaryota</taxon>
        <taxon>Metazoa</taxon>
        <taxon>Chordata</taxon>
        <taxon>Craniata</taxon>
        <taxon>Vertebrata</taxon>
        <taxon>Euteleostomi</taxon>
        <taxon>Actinopterygii</taxon>
        <taxon>Neopterygii</taxon>
        <taxon>Teleostei</taxon>
        <taxon>Ostariophysi</taxon>
        <taxon>Siluriformes</taxon>
        <taxon>Ictaluridae</taxon>
        <taxon>Ameiurus</taxon>
    </lineage>
</organism>
<dbReference type="AlphaFoldDB" id="A0A7J5ZVP0"/>
<reference evidence="1 2" key="1">
    <citation type="submission" date="2020-02" db="EMBL/GenBank/DDBJ databases">
        <title>A chromosome-scale genome assembly of the black bullhead catfish (Ameiurus melas).</title>
        <authorList>
            <person name="Wen M."/>
            <person name="Zham M."/>
            <person name="Cabau C."/>
            <person name="Klopp C."/>
            <person name="Donnadieu C."/>
            <person name="Roques C."/>
            <person name="Bouchez O."/>
            <person name="Lampietro C."/>
            <person name="Jouanno E."/>
            <person name="Herpin A."/>
            <person name="Louis A."/>
            <person name="Berthelot C."/>
            <person name="Parey E."/>
            <person name="Roest-Crollius H."/>
            <person name="Braasch I."/>
            <person name="Postlethwait J."/>
            <person name="Robinson-Rechavi M."/>
            <person name="Echchiki A."/>
            <person name="Begum T."/>
            <person name="Montfort J."/>
            <person name="Schartl M."/>
            <person name="Bobe J."/>
            <person name="Guiguen Y."/>
        </authorList>
    </citation>
    <scope>NUCLEOTIDE SEQUENCE [LARGE SCALE GENOMIC DNA]</scope>
    <source>
        <strain evidence="1">M_S1</strain>
        <tissue evidence="1">Blood</tissue>
    </source>
</reference>
<keyword evidence="2" id="KW-1185">Reference proteome</keyword>
<protein>
    <submittedName>
        <fullName evidence="1">Uncharacterized protein</fullName>
    </submittedName>
</protein>
<accession>A0A7J5ZVP0</accession>
<dbReference type="Proteomes" id="UP000593565">
    <property type="component" value="Unassembled WGS sequence"/>
</dbReference>
<name>A0A7J5ZVP0_AMEME</name>
<feature type="non-terminal residue" evidence="1">
    <location>
        <position position="1"/>
    </location>
</feature>
<dbReference type="EMBL" id="JAAGNN010000022">
    <property type="protein sequence ID" value="KAF4074695.1"/>
    <property type="molecule type" value="Genomic_DNA"/>
</dbReference>